<proteinExistence type="predicted"/>
<dbReference type="Proteomes" id="UP000028668">
    <property type="component" value="Segment"/>
</dbReference>
<dbReference type="EMBL" id="KJ829260">
    <property type="protein sequence ID" value="AII28324.1"/>
    <property type="molecule type" value="Genomic_DNA"/>
</dbReference>
<gene>
    <name evidence="1" type="primary">85</name>
    <name evidence="1" type="ORF">PBI_YUNGJAMAL_85</name>
</gene>
<evidence type="ECO:0000313" key="2">
    <source>
        <dbReference type="Proteomes" id="UP000028668"/>
    </source>
</evidence>
<organism evidence="1 2">
    <name type="scientific">Mycobacterium phage YungJamal</name>
    <dbReference type="NCBI Taxonomy" id="1505226"/>
    <lineage>
        <taxon>Viruses</taxon>
        <taxon>Duplodnaviria</taxon>
        <taxon>Heunggongvirae</taxon>
        <taxon>Uroviricota</taxon>
        <taxon>Caudoviricetes</taxon>
        <taxon>Corndogvirus</taxon>
        <taxon>Mycobacterium phage Corndog</taxon>
    </lineage>
</organism>
<protein>
    <submittedName>
        <fullName evidence="1">Uncharacterized protein</fullName>
    </submittedName>
</protein>
<accession>A0A076G8N9</accession>
<name>A0A076G8N9_BPMCO</name>
<reference evidence="1" key="1">
    <citation type="submission" date="2014-05" db="EMBL/GenBank/DDBJ databases">
        <authorList>
            <person name="Pacey E."/>
            <person name="Bowman C.A."/>
            <person name="Russell D.A."/>
            <person name="Pope W.H."/>
            <person name="Jacobs-Sera D."/>
            <person name="Hendrix R.W."/>
            <person name="Hatfull G.F."/>
        </authorList>
    </citation>
    <scope>NUCLEOTIDE SEQUENCE [LARGE SCALE GENOMIC DNA]</scope>
</reference>
<evidence type="ECO:0000313" key="1">
    <source>
        <dbReference type="EMBL" id="AII28324.1"/>
    </source>
</evidence>
<sequence>MSTLIADAQKYIEQVMADLTGDDDFPPFLALENSKGEVMIAMLRVSGEDDEARDMMADMMAALCLAHRAVAVLFASVCWMVACDSQEEAFSLAAAPSEHPDRKEAIVLTATRNLGNTTEAHIANVIRENNLVGVGLWEEMDGSGAAGRFVSAMKFGLRFAPSLPKVFCDVVDEALNSDNLEDTQRILTMMAETIGKMRRGEVGPGNPLMN</sequence>